<evidence type="ECO:0000313" key="1">
    <source>
        <dbReference type="EMBL" id="JAR95583.1"/>
    </source>
</evidence>
<accession>A0A161M0M9</accession>
<organism evidence="1">
    <name type="scientific">Triatoma infestans</name>
    <name type="common">Assassin bug</name>
    <dbReference type="NCBI Taxonomy" id="30076"/>
    <lineage>
        <taxon>Eukaryota</taxon>
        <taxon>Metazoa</taxon>
        <taxon>Ecdysozoa</taxon>
        <taxon>Arthropoda</taxon>
        <taxon>Hexapoda</taxon>
        <taxon>Insecta</taxon>
        <taxon>Pterygota</taxon>
        <taxon>Neoptera</taxon>
        <taxon>Paraneoptera</taxon>
        <taxon>Hemiptera</taxon>
        <taxon>Heteroptera</taxon>
        <taxon>Panheteroptera</taxon>
        <taxon>Cimicomorpha</taxon>
        <taxon>Reduviidae</taxon>
        <taxon>Triatominae</taxon>
        <taxon>Triatoma</taxon>
    </lineage>
</organism>
<name>A0A161M0M9_TRIIF</name>
<protein>
    <submittedName>
        <fullName evidence="1">Unconventional myosin-va isoform x1</fullName>
    </submittedName>
</protein>
<reference evidence="1" key="2">
    <citation type="journal article" date="2017" name="J. Med. Entomol.">
        <title>Transcriptome Analysis of the Triatoma infestans (Hemiptera: Reduviidae) Integument.</title>
        <authorList>
            <person name="Calderon-Fernandez G.M."/>
            <person name="Moriconi D.E."/>
            <person name="Dulbecco A.B."/>
            <person name="Juarez M.P."/>
        </authorList>
    </citation>
    <scope>NUCLEOTIDE SEQUENCE</scope>
    <source>
        <strain evidence="1">Int1</strain>
        <tissue evidence="1">Integument</tissue>
    </source>
</reference>
<dbReference type="AlphaFoldDB" id="A0A161M0M9"/>
<dbReference type="EMBL" id="GEMB01007874">
    <property type="protein sequence ID" value="JAR95583.1"/>
    <property type="molecule type" value="Transcribed_RNA"/>
</dbReference>
<proteinExistence type="predicted"/>
<reference evidence="1" key="1">
    <citation type="submission" date="2016-04" db="EMBL/GenBank/DDBJ databases">
        <authorList>
            <person name="Calderon-Fernandez G.M.Sr."/>
        </authorList>
    </citation>
    <scope>NUCLEOTIDE SEQUENCE</scope>
    <source>
        <strain evidence="1">Int1</strain>
        <tissue evidence="1">Integument</tissue>
    </source>
</reference>
<sequence length="43" mass="5135">MKQLLGLKRKIVIKLLPGLPAYIFFMCTRYTDNIEKRKLCSKY</sequence>